<reference evidence="9 10" key="1">
    <citation type="submission" date="2019-02" db="EMBL/GenBank/DDBJ databases">
        <title>Deep-cultivation of Planctomycetes and their phenomic and genomic characterization uncovers novel biology.</title>
        <authorList>
            <person name="Wiegand S."/>
            <person name="Jogler M."/>
            <person name="Boedeker C."/>
            <person name="Pinto D."/>
            <person name="Vollmers J."/>
            <person name="Rivas-Marin E."/>
            <person name="Kohn T."/>
            <person name="Peeters S.H."/>
            <person name="Heuer A."/>
            <person name="Rast P."/>
            <person name="Oberbeckmann S."/>
            <person name="Bunk B."/>
            <person name="Jeske O."/>
            <person name="Meyerdierks A."/>
            <person name="Storesund J.E."/>
            <person name="Kallscheuer N."/>
            <person name="Luecker S."/>
            <person name="Lage O.M."/>
            <person name="Pohl T."/>
            <person name="Merkel B.J."/>
            <person name="Hornburger P."/>
            <person name="Mueller R.-W."/>
            <person name="Bruemmer F."/>
            <person name="Labrenz M."/>
            <person name="Spormann A.M."/>
            <person name="Op den Camp H."/>
            <person name="Overmann J."/>
            <person name="Amann R."/>
            <person name="Jetten M.S.M."/>
            <person name="Mascher T."/>
            <person name="Medema M.H."/>
            <person name="Devos D.P."/>
            <person name="Kaster A.-K."/>
            <person name="Ovreas L."/>
            <person name="Rohde M."/>
            <person name="Galperin M.Y."/>
            <person name="Jogler C."/>
        </authorList>
    </citation>
    <scope>NUCLEOTIDE SEQUENCE [LARGE SCALE GENOMIC DNA]</scope>
    <source>
        <strain evidence="9 10">HG15A2</strain>
    </source>
</reference>
<dbReference type="AlphaFoldDB" id="A0A517MQK6"/>
<comment type="cofactor">
    <cofactor evidence="7">
        <name>a divalent metal cation</name>
        <dbReference type="ChEBI" id="CHEBI:60240"/>
    </cofactor>
    <text evidence="7">Binds 2 divalent metal cations per subunit.</text>
</comment>
<dbReference type="InterPro" id="IPR002933">
    <property type="entry name" value="Peptidase_M20"/>
</dbReference>
<feature type="binding site" evidence="7">
    <location>
        <position position="124"/>
    </location>
    <ligand>
        <name>Zn(2+)</name>
        <dbReference type="ChEBI" id="CHEBI:29105"/>
        <label>2</label>
    </ligand>
</feature>
<comment type="cofactor">
    <cofactor evidence="1">
        <name>Zn(2+)</name>
        <dbReference type="ChEBI" id="CHEBI:29105"/>
    </cofactor>
</comment>
<dbReference type="PANTHER" id="PTHR42994:SF2">
    <property type="entry name" value="PEPTIDASE"/>
    <property type="match status" value="1"/>
</dbReference>
<keyword evidence="4" id="KW-0862">Zinc</keyword>
<evidence type="ECO:0000256" key="1">
    <source>
        <dbReference type="ARBA" id="ARBA00001947"/>
    </source>
</evidence>
<dbReference type="InterPro" id="IPR036264">
    <property type="entry name" value="Bact_exopeptidase_dim_dom"/>
</dbReference>
<feature type="binding site" evidence="7">
    <location>
        <position position="124"/>
    </location>
    <ligand>
        <name>Zn(2+)</name>
        <dbReference type="ChEBI" id="CHEBI:29105"/>
        <label>1</label>
    </ligand>
</feature>
<dbReference type="PIRSF" id="PIRSF001123">
    <property type="entry name" value="PepA_GA"/>
    <property type="match status" value="1"/>
</dbReference>
<accession>A0A517MQK6</accession>
<gene>
    <name evidence="9" type="primary">cpg2</name>
    <name evidence="9" type="ORF">HG15A2_04280</name>
</gene>
<evidence type="ECO:0000256" key="2">
    <source>
        <dbReference type="ARBA" id="ARBA00022723"/>
    </source>
</evidence>
<dbReference type="Gene3D" id="3.30.70.360">
    <property type="match status" value="1"/>
</dbReference>
<dbReference type="PANTHER" id="PTHR42994">
    <property type="entry name" value="PEPTIDASE T"/>
    <property type="match status" value="1"/>
</dbReference>
<name>A0A517MQK6_9BACT</name>
<dbReference type="Gene3D" id="3.40.630.10">
    <property type="entry name" value="Zn peptidases"/>
    <property type="match status" value="1"/>
</dbReference>
<keyword evidence="9" id="KW-0121">Carboxypeptidase</keyword>
<evidence type="ECO:0000259" key="8">
    <source>
        <dbReference type="Pfam" id="PF07687"/>
    </source>
</evidence>
<dbReference type="OrthoDB" id="9804934at2"/>
<dbReference type="GO" id="GO:0046872">
    <property type="term" value="F:metal ion binding"/>
    <property type="evidence" value="ECO:0007669"/>
    <property type="project" value="UniProtKB-UniRule"/>
</dbReference>
<evidence type="ECO:0000256" key="5">
    <source>
        <dbReference type="PIRNR" id="PIRNR001123"/>
    </source>
</evidence>
<dbReference type="SUPFAM" id="SSF55031">
    <property type="entry name" value="Bacterial exopeptidase dimerisation domain"/>
    <property type="match status" value="1"/>
</dbReference>
<feature type="domain" description="Peptidase M20 dimerisation" evidence="8">
    <location>
        <begin position="195"/>
        <end position="298"/>
    </location>
</feature>
<keyword evidence="10" id="KW-1185">Reference proteome</keyword>
<comment type="similarity">
    <text evidence="5">Belongs to the peptidase M42 family.</text>
</comment>
<keyword evidence="3 9" id="KW-0378">Hydrolase</keyword>
<sequence length="400" mass="42952">MAKTSKKQVTAKLQAERRAENLLMRLLAVPGPSGDERAVVKFISKELQKAGVPAKAISLDDAHHQSKLGGKIGNLVVKLPGTVRGPRRMLSAHMDTVPICQGARPVREGRRIDSADEHTGLGGDDRCGCGVVLSTAIEILRGDLPHPPLTFLWTVQEEVGLHGARNVKLGMLGKPKLAFNFDGSHAQRLIIGATGGYRMKIIVKGVASHAGGHPERGVSAVSIAALAISDLVSKGWHGLIEKGKNRGTSNVGVIQGGQATNVVTDHVELRAEARSHDPKFRMRIVKEIEKAFQRAARKVRNTDRETGSVMFEGQIDYEAFQLAKNEPCLLAAKAAVKAEELEADLAIANGGLDANWLSARGIPTVSLGCGQNDIHTIDEWVNLDEYALACRVALRLATTT</sequence>
<evidence type="ECO:0000256" key="3">
    <source>
        <dbReference type="ARBA" id="ARBA00022801"/>
    </source>
</evidence>
<dbReference type="Pfam" id="PF01546">
    <property type="entry name" value="Peptidase_M20"/>
    <property type="match status" value="1"/>
</dbReference>
<evidence type="ECO:0000256" key="7">
    <source>
        <dbReference type="PIRSR" id="PIRSR001123-2"/>
    </source>
</evidence>
<protein>
    <submittedName>
        <fullName evidence="9">Carboxypeptidase G2</fullName>
        <ecNumber evidence="9">3.4.17.11</ecNumber>
    </submittedName>
</protein>
<evidence type="ECO:0000256" key="4">
    <source>
        <dbReference type="ARBA" id="ARBA00022833"/>
    </source>
</evidence>
<dbReference type="EC" id="3.4.17.11" evidence="9"/>
<evidence type="ECO:0000256" key="6">
    <source>
        <dbReference type="PIRSR" id="PIRSR001123-1"/>
    </source>
</evidence>
<keyword evidence="2 7" id="KW-0479">Metal-binding</keyword>
<dbReference type="GO" id="GO:0004180">
    <property type="term" value="F:carboxypeptidase activity"/>
    <property type="evidence" value="ECO:0007669"/>
    <property type="project" value="UniProtKB-KW"/>
</dbReference>
<dbReference type="Proteomes" id="UP000319852">
    <property type="component" value="Chromosome"/>
</dbReference>
<dbReference type="KEGG" id="amob:HG15A2_04280"/>
<dbReference type="GO" id="GO:0004177">
    <property type="term" value="F:aminopeptidase activity"/>
    <property type="evidence" value="ECO:0007669"/>
    <property type="project" value="UniProtKB-UniRule"/>
</dbReference>
<dbReference type="SUPFAM" id="SSF53187">
    <property type="entry name" value="Zn-dependent exopeptidases"/>
    <property type="match status" value="1"/>
</dbReference>
<dbReference type="RefSeq" id="WP_145057333.1">
    <property type="nucleotide sequence ID" value="NZ_CP036263.1"/>
</dbReference>
<dbReference type="Pfam" id="PF07687">
    <property type="entry name" value="M20_dimer"/>
    <property type="match status" value="1"/>
</dbReference>
<proteinExistence type="inferred from homology"/>
<evidence type="ECO:0000313" key="10">
    <source>
        <dbReference type="Proteomes" id="UP000319852"/>
    </source>
</evidence>
<feature type="binding site" evidence="7">
    <location>
        <position position="158"/>
    </location>
    <ligand>
        <name>Zn(2+)</name>
        <dbReference type="ChEBI" id="CHEBI:29105"/>
        <label>2</label>
    </ligand>
</feature>
<evidence type="ECO:0000313" key="9">
    <source>
        <dbReference type="EMBL" id="QDS97168.1"/>
    </source>
</evidence>
<dbReference type="EMBL" id="CP036263">
    <property type="protein sequence ID" value="QDS97168.1"/>
    <property type="molecule type" value="Genomic_DNA"/>
</dbReference>
<keyword evidence="9" id="KW-0645">Protease</keyword>
<dbReference type="InterPro" id="IPR008007">
    <property type="entry name" value="Peptidase_M42"/>
</dbReference>
<feature type="active site" description="Proton acceptor" evidence="6">
    <location>
        <position position="157"/>
    </location>
</feature>
<dbReference type="InterPro" id="IPR011650">
    <property type="entry name" value="Peptidase_M20_dimer"/>
</dbReference>
<organism evidence="9 10">
    <name type="scientific">Adhaeretor mobilis</name>
    <dbReference type="NCBI Taxonomy" id="1930276"/>
    <lineage>
        <taxon>Bacteria</taxon>
        <taxon>Pseudomonadati</taxon>
        <taxon>Planctomycetota</taxon>
        <taxon>Planctomycetia</taxon>
        <taxon>Pirellulales</taxon>
        <taxon>Lacipirellulaceae</taxon>
        <taxon>Adhaeretor</taxon>
    </lineage>
</organism>
<feature type="binding site" evidence="7">
    <location>
        <position position="182"/>
    </location>
    <ligand>
        <name>Zn(2+)</name>
        <dbReference type="ChEBI" id="CHEBI:29105"/>
        <label>1</label>
    </ligand>
</feature>